<reference evidence="3" key="1">
    <citation type="journal article" date="2019" name="Int. J. Syst. Evol. Microbiol.">
        <title>The Global Catalogue of Microorganisms (GCM) 10K type strain sequencing project: providing services to taxonomists for standard genome sequencing and annotation.</title>
        <authorList>
            <consortium name="The Broad Institute Genomics Platform"/>
            <consortium name="The Broad Institute Genome Sequencing Center for Infectious Disease"/>
            <person name="Wu L."/>
            <person name="Ma J."/>
        </authorList>
    </citation>
    <scope>NUCLEOTIDE SEQUENCE [LARGE SCALE GENOMIC DNA]</scope>
    <source>
        <strain evidence="3">CCUG 54518</strain>
    </source>
</reference>
<protein>
    <submittedName>
        <fullName evidence="2">Pseudouridine synthase</fullName>
    </submittedName>
</protein>
<dbReference type="SUPFAM" id="SSF55120">
    <property type="entry name" value="Pseudouridine synthase"/>
    <property type="match status" value="1"/>
</dbReference>
<dbReference type="InterPro" id="IPR006224">
    <property type="entry name" value="PsdUridine_synth_RluA-like_CS"/>
</dbReference>
<evidence type="ECO:0000313" key="2">
    <source>
        <dbReference type="EMBL" id="MFC7433223.1"/>
    </source>
</evidence>
<feature type="domain" description="Pseudouridine synthase RsuA/RluA-like" evidence="1">
    <location>
        <begin position="104"/>
        <end position="252"/>
    </location>
</feature>
<name>A0ABW2R4F9_9BURK</name>
<evidence type="ECO:0000259" key="1">
    <source>
        <dbReference type="Pfam" id="PF00849"/>
    </source>
</evidence>
<proteinExistence type="predicted"/>
<dbReference type="EMBL" id="JBHTBX010000001">
    <property type="protein sequence ID" value="MFC7433223.1"/>
    <property type="molecule type" value="Genomic_DNA"/>
</dbReference>
<gene>
    <name evidence="2" type="ORF">ACFQNJ_01715</name>
</gene>
<dbReference type="PANTHER" id="PTHR21600:SF84">
    <property type="entry name" value="PSEUDOURIDINE SYNTHASE RSUA_RLUA-LIKE DOMAIN-CONTAINING PROTEIN"/>
    <property type="match status" value="1"/>
</dbReference>
<dbReference type="RefSeq" id="WP_382253340.1">
    <property type="nucleotide sequence ID" value="NZ_JBHTBX010000001.1"/>
</dbReference>
<dbReference type="InterPro" id="IPR050188">
    <property type="entry name" value="RluA_PseudoU_synthase"/>
</dbReference>
<keyword evidence="3" id="KW-1185">Reference proteome</keyword>
<dbReference type="PROSITE" id="PS01129">
    <property type="entry name" value="PSI_RLU"/>
    <property type="match status" value="1"/>
</dbReference>
<dbReference type="InterPro" id="IPR006145">
    <property type="entry name" value="PsdUridine_synth_RsuA/RluA"/>
</dbReference>
<dbReference type="InterPro" id="IPR020103">
    <property type="entry name" value="PsdUridine_synth_cat_dom_sf"/>
</dbReference>
<dbReference type="PANTHER" id="PTHR21600">
    <property type="entry name" value="MITOCHONDRIAL RNA PSEUDOURIDINE SYNTHASE"/>
    <property type="match status" value="1"/>
</dbReference>
<accession>A0ABW2R4F9</accession>
<evidence type="ECO:0000313" key="3">
    <source>
        <dbReference type="Proteomes" id="UP001596495"/>
    </source>
</evidence>
<organism evidence="2 3">
    <name type="scientific">Hydrogenophaga bisanensis</name>
    <dbReference type="NCBI Taxonomy" id="439611"/>
    <lineage>
        <taxon>Bacteria</taxon>
        <taxon>Pseudomonadati</taxon>
        <taxon>Pseudomonadota</taxon>
        <taxon>Betaproteobacteria</taxon>
        <taxon>Burkholderiales</taxon>
        <taxon>Comamonadaceae</taxon>
        <taxon>Hydrogenophaga</taxon>
    </lineage>
</organism>
<dbReference type="Gene3D" id="3.30.2350.10">
    <property type="entry name" value="Pseudouridine synthase"/>
    <property type="match status" value="1"/>
</dbReference>
<dbReference type="Pfam" id="PF00849">
    <property type="entry name" value="PseudoU_synth_2"/>
    <property type="match status" value="1"/>
</dbReference>
<sequence length="311" mass="35521">MARPARQTTIPSRDGVSASCVALPSTGAHSPWPRMADFLAERLPAVTRQEWIQRMARGEVLDEQGHPVPPDATYAGGQRLYYWRHLPDEPRVPFEARIVYQDQHLLVADKPHFLPVIPTGRFVRETLLVRLKQATGIESLSPVHRIDRETAGLVLFSTRAQDRGAYQAMFRERQVDKLYEAIAPSTGAWAGSRTHRSRIVEDPQAFYRMIETEGEPNSHTRIDRTEQFHDWARYRLEPVTGKRHQLRVHMNALSLPICGDQFYPVVRRGPGEPEDYADPLRLLARAIAFTDPVTGERREFESGLSLDWPDT</sequence>
<comment type="caution">
    <text evidence="2">The sequence shown here is derived from an EMBL/GenBank/DDBJ whole genome shotgun (WGS) entry which is preliminary data.</text>
</comment>
<dbReference type="Proteomes" id="UP001596495">
    <property type="component" value="Unassembled WGS sequence"/>
</dbReference>